<dbReference type="EMBL" id="CM042014">
    <property type="protein sequence ID" value="KAI3723814.1"/>
    <property type="molecule type" value="Genomic_DNA"/>
</dbReference>
<dbReference type="Proteomes" id="UP001055811">
    <property type="component" value="Linkage Group LG06"/>
</dbReference>
<sequence length="77" mass="9103">MFAEIYGACFPQSSQSTSHDRPLKRFPIWFSILKLEFDNPDSDLKIRFNGKYAPVSLKICFFWFVNSSRLEPYAVRF</sequence>
<reference evidence="2" key="1">
    <citation type="journal article" date="2022" name="Mol. Ecol. Resour.">
        <title>The genomes of chicory, endive, great burdock and yacon provide insights into Asteraceae palaeo-polyploidization history and plant inulin production.</title>
        <authorList>
            <person name="Fan W."/>
            <person name="Wang S."/>
            <person name="Wang H."/>
            <person name="Wang A."/>
            <person name="Jiang F."/>
            <person name="Liu H."/>
            <person name="Zhao H."/>
            <person name="Xu D."/>
            <person name="Zhang Y."/>
        </authorList>
    </citation>
    <scope>NUCLEOTIDE SEQUENCE [LARGE SCALE GENOMIC DNA]</scope>
    <source>
        <strain evidence="2">cv. Punajuju</strain>
    </source>
</reference>
<evidence type="ECO:0000313" key="2">
    <source>
        <dbReference type="Proteomes" id="UP001055811"/>
    </source>
</evidence>
<proteinExistence type="predicted"/>
<organism evidence="1 2">
    <name type="scientific">Cichorium intybus</name>
    <name type="common">Chicory</name>
    <dbReference type="NCBI Taxonomy" id="13427"/>
    <lineage>
        <taxon>Eukaryota</taxon>
        <taxon>Viridiplantae</taxon>
        <taxon>Streptophyta</taxon>
        <taxon>Embryophyta</taxon>
        <taxon>Tracheophyta</taxon>
        <taxon>Spermatophyta</taxon>
        <taxon>Magnoliopsida</taxon>
        <taxon>eudicotyledons</taxon>
        <taxon>Gunneridae</taxon>
        <taxon>Pentapetalae</taxon>
        <taxon>asterids</taxon>
        <taxon>campanulids</taxon>
        <taxon>Asterales</taxon>
        <taxon>Asteraceae</taxon>
        <taxon>Cichorioideae</taxon>
        <taxon>Cichorieae</taxon>
        <taxon>Cichoriinae</taxon>
        <taxon>Cichorium</taxon>
    </lineage>
</organism>
<name>A0ACB9BP58_CICIN</name>
<gene>
    <name evidence="1" type="ORF">L2E82_35573</name>
</gene>
<protein>
    <submittedName>
        <fullName evidence="1">Uncharacterized protein</fullName>
    </submittedName>
</protein>
<accession>A0ACB9BP58</accession>
<evidence type="ECO:0000313" key="1">
    <source>
        <dbReference type="EMBL" id="KAI3723814.1"/>
    </source>
</evidence>
<comment type="caution">
    <text evidence="1">The sequence shown here is derived from an EMBL/GenBank/DDBJ whole genome shotgun (WGS) entry which is preliminary data.</text>
</comment>
<keyword evidence="2" id="KW-1185">Reference proteome</keyword>
<reference evidence="1 2" key="2">
    <citation type="journal article" date="2022" name="Mol. Ecol. Resour.">
        <title>The genomes of chicory, endive, great burdock and yacon provide insights into Asteraceae paleo-polyploidization history and plant inulin production.</title>
        <authorList>
            <person name="Fan W."/>
            <person name="Wang S."/>
            <person name="Wang H."/>
            <person name="Wang A."/>
            <person name="Jiang F."/>
            <person name="Liu H."/>
            <person name="Zhao H."/>
            <person name="Xu D."/>
            <person name="Zhang Y."/>
        </authorList>
    </citation>
    <scope>NUCLEOTIDE SEQUENCE [LARGE SCALE GENOMIC DNA]</scope>
    <source>
        <strain evidence="2">cv. Punajuju</strain>
        <tissue evidence="1">Leaves</tissue>
    </source>
</reference>